<proteinExistence type="predicted"/>
<dbReference type="AlphaFoldDB" id="A0A2A4JJ96"/>
<evidence type="ECO:0008006" key="3">
    <source>
        <dbReference type="Google" id="ProtNLM"/>
    </source>
</evidence>
<feature type="chain" id="PRO_5012539845" description="Lipocalin/cytosolic fatty-acid binding domain-containing protein" evidence="1">
    <location>
        <begin position="19"/>
        <end position="196"/>
    </location>
</feature>
<dbReference type="EMBL" id="NWSH01001204">
    <property type="protein sequence ID" value="PCG72137.1"/>
    <property type="molecule type" value="Genomic_DNA"/>
</dbReference>
<gene>
    <name evidence="2" type="ORF">B5V51_1135</name>
</gene>
<keyword evidence="1" id="KW-0732">Signal</keyword>
<feature type="signal peptide" evidence="1">
    <location>
        <begin position="1"/>
        <end position="18"/>
    </location>
</feature>
<evidence type="ECO:0000313" key="2">
    <source>
        <dbReference type="EMBL" id="PCG72137.1"/>
    </source>
</evidence>
<comment type="caution">
    <text evidence="2">The sequence shown here is derived from an EMBL/GenBank/DDBJ whole genome shotgun (WGS) entry which is preliminary data.</text>
</comment>
<accession>A0A2A4JJ96</accession>
<protein>
    <recommendedName>
        <fullName evidence="3">Lipocalin/cytosolic fatty-acid binding domain-containing protein</fullName>
    </recommendedName>
</protein>
<sequence length="196" mass="21841">MSNMRIFVVLSLFVVVRSGSVEDLYGRWVPVAFYPITTYIPACFQVSFAKVSEDVQCTCADGKNTTALEFTGPLQGTEVQLLPVHIGDSGDVAAALNVSCRCGSLEYRSRKVAKLVSTDYFVLYEIQQNATYTDMDTNSAQIFARNIPSFAELRSVMKNIEDLISRSPGILCTKEYHDAELQYKAQHKPRTLDQSS</sequence>
<organism evidence="2">
    <name type="scientific">Heliothis virescens</name>
    <name type="common">Tobacco budworm moth</name>
    <dbReference type="NCBI Taxonomy" id="7102"/>
    <lineage>
        <taxon>Eukaryota</taxon>
        <taxon>Metazoa</taxon>
        <taxon>Ecdysozoa</taxon>
        <taxon>Arthropoda</taxon>
        <taxon>Hexapoda</taxon>
        <taxon>Insecta</taxon>
        <taxon>Pterygota</taxon>
        <taxon>Neoptera</taxon>
        <taxon>Endopterygota</taxon>
        <taxon>Lepidoptera</taxon>
        <taxon>Glossata</taxon>
        <taxon>Ditrysia</taxon>
        <taxon>Noctuoidea</taxon>
        <taxon>Noctuidae</taxon>
        <taxon>Heliothinae</taxon>
        <taxon>Heliothis</taxon>
    </lineage>
</organism>
<evidence type="ECO:0000256" key="1">
    <source>
        <dbReference type="SAM" id="SignalP"/>
    </source>
</evidence>
<name>A0A2A4JJ96_HELVI</name>
<reference evidence="2" key="1">
    <citation type="submission" date="2017-09" db="EMBL/GenBank/DDBJ databases">
        <title>Contemporary evolution of a Lepidopteran species, Heliothis virescens, in response to modern agricultural practices.</title>
        <authorList>
            <person name="Fritz M.L."/>
            <person name="Deyonke A.M."/>
            <person name="Papanicolaou A."/>
            <person name="Micinski S."/>
            <person name="Westbrook J."/>
            <person name="Gould F."/>
        </authorList>
    </citation>
    <scope>NUCLEOTIDE SEQUENCE [LARGE SCALE GENOMIC DNA]</scope>
    <source>
        <strain evidence="2">HvINT-</strain>
        <tissue evidence="2">Whole body</tissue>
    </source>
</reference>